<keyword evidence="1" id="KW-0732">Signal</keyword>
<accession>A0A9N9N7J5</accession>
<keyword evidence="3" id="KW-1185">Reference proteome</keyword>
<sequence>MNNFIFVFSLFAIFLTVNAVPFQLNKRATTFNPCSNNDPLTVAMQPDPPVSNENTQFTASGKLTNDITSNKTIFGIQSPFSISVSDVSIPTLPDSYLIVVVVGDPTGNQNNPLNVYGCAFANVSSADNSF</sequence>
<evidence type="ECO:0000313" key="3">
    <source>
        <dbReference type="Proteomes" id="UP000789405"/>
    </source>
</evidence>
<dbReference type="OrthoDB" id="2313648at2759"/>
<evidence type="ECO:0000313" key="2">
    <source>
        <dbReference type="EMBL" id="CAG8708144.1"/>
    </source>
</evidence>
<reference evidence="2" key="1">
    <citation type="submission" date="2021-06" db="EMBL/GenBank/DDBJ databases">
        <authorList>
            <person name="Kallberg Y."/>
            <person name="Tangrot J."/>
            <person name="Rosling A."/>
        </authorList>
    </citation>
    <scope>NUCLEOTIDE SEQUENCE</scope>
    <source>
        <strain evidence="2">MA453B</strain>
    </source>
</reference>
<feature type="non-terminal residue" evidence="2">
    <location>
        <position position="1"/>
    </location>
</feature>
<proteinExistence type="predicted"/>
<dbReference type="EMBL" id="CAJVPY010009385">
    <property type="protein sequence ID" value="CAG8708144.1"/>
    <property type="molecule type" value="Genomic_DNA"/>
</dbReference>
<gene>
    <name evidence="2" type="ORF">DERYTH_LOCUS13408</name>
</gene>
<organism evidence="2 3">
    <name type="scientific">Dentiscutata erythropus</name>
    <dbReference type="NCBI Taxonomy" id="1348616"/>
    <lineage>
        <taxon>Eukaryota</taxon>
        <taxon>Fungi</taxon>
        <taxon>Fungi incertae sedis</taxon>
        <taxon>Mucoromycota</taxon>
        <taxon>Glomeromycotina</taxon>
        <taxon>Glomeromycetes</taxon>
        <taxon>Diversisporales</taxon>
        <taxon>Gigasporaceae</taxon>
        <taxon>Dentiscutata</taxon>
    </lineage>
</organism>
<evidence type="ECO:0000256" key="1">
    <source>
        <dbReference type="SAM" id="SignalP"/>
    </source>
</evidence>
<dbReference type="Proteomes" id="UP000789405">
    <property type="component" value="Unassembled WGS sequence"/>
</dbReference>
<dbReference type="AlphaFoldDB" id="A0A9N9N7J5"/>
<name>A0A9N9N7J5_9GLOM</name>
<comment type="caution">
    <text evidence="2">The sequence shown here is derived from an EMBL/GenBank/DDBJ whole genome shotgun (WGS) entry which is preliminary data.</text>
</comment>
<feature type="signal peptide" evidence="1">
    <location>
        <begin position="1"/>
        <end position="19"/>
    </location>
</feature>
<protein>
    <submittedName>
        <fullName evidence="2">25414_t:CDS:1</fullName>
    </submittedName>
</protein>
<feature type="chain" id="PRO_5040228225" evidence="1">
    <location>
        <begin position="20"/>
        <end position="130"/>
    </location>
</feature>